<dbReference type="EMBL" id="JAOQBH010000004">
    <property type="protein sequence ID" value="KAJ4137662.1"/>
    <property type="molecule type" value="Genomic_DNA"/>
</dbReference>
<comment type="caution">
    <text evidence="1">The sequence shown here is derived from an EMBL/GenBank/DDBJ whole genome shotgun (WGS) entry which is preliminary data.</text>
</comment>
<reference evidence="1" key="1">
    <citation type="submission" date="2022-09" db="EMBL/GenBank/DDBJ databases">
        <title>Fusarium specimens isolated from Avocado Roots.</title>
        <authorList>
            <person name="Stajich J."/>
            <person name="Roper C."/>
            <person name="Heimlech-Rivalta G."/>
        </authorList>
    </citation>
    <scope>NUCLEOTIDE SEQUENCE</scope>
    <source>
        <strain evidence="1">CF00095</strain>
    </source>
</reference>
<keyword evidence="2" id="KW-1185">Reference proteome</keyword>
<protein>
    <submittedName>
        <fullName evidence="1">Uncharacterized protein</fullName>
    </submittedName>
</protein>
<accession>A0ABQ8RLK5</accession>
<evidence type="ECO:0000313" key="1">
    <source>
        <dbReference type="EMBL" id="KAJ4137662.1"/>
    </source>
</evidence>
<dbReference type="Proteomes" id="UP001152024">
    <property type="component" value="Unassembled WGS sequence"/>
</dbReference>
<gene>
    <name evidence="1" type="ORF">NW768_003250</name>
</gene>
<evidence type="ECO:0000313" key="2">
    <source>
        <dbReference type="Proteomes" id="UP001152024"/>
    </source>
</evidence>
<organism evidence="1 2">
    <name type="scientific">Fusarium equiseti</name>
    <name type="common">Fusarium scirpi</name>
    <dbReference type="NCBI Taxonomy" id="61235"/>
    <lineage>
        <taxon>Eukaryota</taxon>
        <taxon>Fungi</taxon>
        <taxon>Dikarya</taxon>
        <taxon>Ascomycota</taxon>
        <taxon>Pezizomycotina</taxon>
        <taxon>Sordariomycetes</taxon>
        <taxon>Hypocreomycetidae</taxon>
        <taxon>Hypocreales</taxon>
        <taxon>Nectriaceae</taxon>
        <taxon>Fusarium</taxon>
        <taxon>Fusarium incarnatum-equiseti species complex</taxon>
    </lineage>
</organism>
<name>A0ABQ8RLK5_FUSEQ</name>
<proteinExistence type="predicted"/>
<sequence length="69" mass="7829">MSAAIIEPLFLHGGLDACRYWKLGLPDVFLDNIDEGGVLGITDFESSPALLLAEIRFHHLKRLQRIIRR</sequence>